<keyword evidence="2" id="KW-0328">Glycosyltransferase</keyword>
<dbReference type="STRING" id="1814289.SAMN05216410_2507"/>
<dbReference type="GO" id="GO:0016758">
    <property type="term" value="F:hexosyltransferase activity"/>
    <property type="evidence" value="ECO:0007669"/>
    <property type="project" value="TreeGrafter"/>
</dbReference>
<dbReference type="AlphaFoldDB" id="A0A1G6QD06"/>
<dbReference type="InterPro" id="IPR001296">
    <property type="entry name" value="Glyco_trans_1"/>
</dbReference>
<dbReference type="PANTHER" id="PTHR45947">
    <property type="entry name" value="SULFOQUINOVOSYL TRANSFERASE SQD2"/>
    <property type="match status" value="1"/>
</dbReference>
<feature type="domain" description="Glycosyltransferase subfamily 4-like N-terminal" evidence="5">
    <location>
        <begin position="18"/>
        <end position="192"/>
    </location>
</feature>
<proteinExistence type="predicted"/>
<dbReference type="GO" id="GO:1901137">
    <property type="term" value="P:carbohydrate derivative biosynthetic process"/>
    <property type="evidence" value="ECO:0007669"/>
    <property type="project" value="UniProtKB-ARBA"/>
</dbReference>
<dbReference type="SUPFAM" id="SSF53756">
    <property type="entry name" value="UDP-Glycosyltransferase/glycogen phosphorylase"/>
    <property type="match status" value="1"/>
</dbReference>
<dbReference type="Proteomes" id="UP000199039">
    <property type="component" value="Unassembled WGS sequence"/>
</dbReference>
<evidence type="ECO:0000256" key="1">
    <source>
        <dbReference type="ARBA" id="ARBA00021292"/>
    </source>
</evidence>
<protein>
    <recommendedName>
        <fullName evidence="1">D-inositol 3-phosphate glycosyltransferase</fullName>
    </recommendedName>
</protein>
<feature type="domain" description="Glycosyl transferase family 1" evidence="4">
    <location>
        <begin position="203"/>
        <end position="365"/>
    </location>
</feature>
<dbReference type="RefSeq" id="WP_093183648.1">
    <property type="nucleotide sequence ID" value="NZ_FMYH01000004.1"/>
</dbReference>
<dbReference type="CDD" id="cd03801">
    <property type="entry name" value="GT4_PimA-like"/>
    <property type="match status" value="1"/>
</dbReference>
<dbReference type="PANTHER" id="PTHR45947:SF3">
    <property type="entry name" value="SULFOQUINOVOSYL TRANSFERASE SQD2"/>
    <property type="match status" value="1"/>
</dbReference>
<sequence length="387" mass="41520">MDRLRIALVSSSYEPYTGGVEEHTRRVAAVLAARGHQVEVWTVDRGEHLGVTTLDGLVVRYLPAPLPARSPTSLLRFTWAVPGASWAWWRALRTLRPDVVHVQCFGPNGVYALALARMSTVLLVVSSHGETFADDHSVFDASRLIPFAMRSALERASAVTGCSQVVLVDLARRFPGRGSDGGVVVPNGVDLHEVETVDVREVSPSAAPTVLAVGRLQHVKGFDLLLRAFARATGEGAVPAGTRVRLGGDGPEAGPLAALASELGIRDRVDLLGRLDRQQVAAEMAAATVVVVPSRAESFGITVLEAWRAKAPVIATTRGGPPEFVSDGDTGLLVDPVDTTALAAALATVLADADLRRRLGENGYRLVRDEYTWERVADRYEELYGRA</sequence>
<name>A0A1G6QD06_9MICO</name>
<dbReference type="Pfam" id="PF13439">
    <property type="entry name" value="Glyco_transf_4"/>
    <property type="match status" value="1"/>
</dbReference>
<keyword evidence="3" id="KW-0808">Transferase</keyword>
<gene>
    <name evidence="6" type="ORF">SAMN05216410_2507</name>
</gene>
<accession>A0A1G6QD06</accession>
<dbReference type="Gene3D" id="3.40.50.2000">
    <property type="entry name" value="Glycogen Phosphorylase B"/>
    <property type="match status" value="2"/>
</dbReference>
<evidence type="ECO:0000256" key="3">
    <source>
        <dbReference type="ARBA" id="ARBA00022679"/>
    </source>
</evidence>
<dbReference type="OrthoDB" id="506201at2"/>
<keyword evidence="7" id="KW-1185">Reference proteome</keyword>
<evidence type="ECO:0000259" key="4">
    <source>
        <dbReference type="Pfam" id="PF00534"/>
    </source>
</evidence>
<organism evidence="6 7">
    <name type="scientific">Sanguibacter gelidistatuariae</name>
    <dbReference type="NCBI Taxonomy" id="1814289"/>
    <lineage>
        <taxon>Bacteria</taxon>
        <taxon>Bacillati</taxon>
        <taxon>Actinomycetota</taxon>
        <taxon>Actinomycetes</taxon>
        <taxon>Micrococcales</taxon>
        <taxon>Sanguibacteraceae</taxon>
        <taxon>Sanguibacter</taxon>
    </lineage>
</organism>
<evidence type="ECO:0000256" key="2">
    <source>
        <dbReference type="ARBA" id="ARBA00022676"/>
    </source>
</evidence>
<dbReference type="InterPro" id="IPR050194">
    <property type="entry name" value="Glycosyltransferase_grp1"/>
</dbReference>
<evidence type="ECO:0000313" key="6">
    <source>
        <dbReference type="EMBL" id="SDC90183.1"/>
    </source>
</evidence>
<reference evidence="6 7" key="1">
    <citation type="submission" date="2016-09" db="EMBL/GenBank/DDBJ databases">
        <authorList>
            <person name="Capua I."/>
            <person name="De Benedictis P."/>
            <person name="Joannis T."/>
            <person name="Lombin L.H."/>
            <person name="Cattoli G."/>
        </authorList>
    </citation>
    <scope>NUCLEOTIDE SEQUENCE [LARGE SCALE GENOMIC DNA]</scope>
    <source>
        <strain evidence="6 7">ISLP-3</strain>
    </source>
</reference>
<dbReference type="EMBL" id="FMYH01000004">
    <property type="protein sequence ID" value="SDC90183.1"/>
    <property type="molecule type" value="Genomic_DNA"/>
</dbReference>
<dbReference type="Pfam" id="PF00534">
    <property type="entry name" value="Glycos_transf_1"/>
    <property type="match status" value="1"/>
</dbReference>
<evidence type="ECO:0000259" key="5">
    <source>
        <dbReference type="Pfam" id="PF13439"/>
    </source>
</evidence>
<evidence type="ECO:0000313" key="7">
    <source>
        <dbReference type="Proteomes" id="UP000199039"/>
    </source>
</evidence>
<dbReference type="InterPro" id="IPR028098">
    <property type="entry name" value="Glyco_trans_4-like_N"/>
</dbReference>